<evidence type="ECO:0000256" key="6">
    <source>
        <dbReference type="ARBA" id="ARBA00022723"/>
    </source>
</evidence>
<dbReference type="OMA" id="KAPFDNG"/>
<keyword evidence="5" id="KW-0444">Lipid biosynthesis</keyword>
<protein>
    <recommendedName>
        <fullName evidence="4">isopentenyl-diphosphate Delta-isomerase</fullName>
        <ecNumber evidence="4">5.3.3.2</ecNumber>
    </recommendedName>
</protein>
<dbReference type="EMBL" id="FJ175671">
    <property type="protein sequence ID" value="ACI45950.1"/>
    <property type="molecule type" value="mRNA"/>
</dbReference>
<dbReference type="GO" id="GO:0009240">
    <property type="term" value="P:isopentenyl diphosphate biosynthetic process"/>
    <property type="evidence" value="ECO:0007669"/>
    <property type="project" value="TreeGrafter"/>
</dbReference>
<dbReference type="UniPathway" id="UPA00059">
    <property type="reaction ID" value="UER00104"/>
</dbReference>
<evidence type="ECO:0000256" key="11">
    <source>
        <dbReference type="ARBA" id="ARBA00023235"/>
    </source>
</evidence>
<feature type="signal peptide" evidence="12">
    <location>
        <begin position="1"/>
        <end position="21"/>
    </location>
</feature>
<dbReference type="AlphaFoldDB" id="B6DX89"/>
<dbReference type="GO" id="GO:0006694">
    <property type="term" value="P:steroid biosynthetic process"/>
    <property type="evidence" value="ECO:0007669"/>
    <property type="project" value="UniProtKB-KW"/>
</dbReference>
<evidence type="ECO:0000256" key="1">
    <source>
        <dbReference type="ARBA" id="ARBA00001946"/>
    </source>
</evidence>
<reference evidence="14" key="1">
    <citation type="journal article" date="2008" name="Mol. Biol. Evol.">
        <title>Ancient recruitment by chromists of green algal genes encoding enzymes for carotenoid biosynthesis.</title>
        <authorList>
            <person name="Frommolt R."/>
            <person name="Werner S."/>
            <person name="Paulsen H."/>
            <person name="Goss R."/>
            <person name="Wilhelm C."/>
            <person name="Zauner S."/>
            <person name="Maier U.G."/>
            <person name="Grossman A.R."/>
            <person name="Bhattacharya D."/>
            <person name="Lohr M."/>
        </authorList>
    </citation>
    <scope>NUCLEOTIDE SEQUENCE</scope>
</reference>
<dbReference type="InterPro" id="IPR011876">
    <property type="entry name" value="IsopentenylPP_isomerase_typ1"/>
</dbReference>
<keyword evidence="8" id="KW-0752">Steroid biosynthesis</keyword>
<proteinExistence type="evidence at transcript level"/>
<organism evidence="14">
    <name type="scientific">Guillardia theta</name>
    <name type="common">Cryptophyte</name>
    <name type="synonym">Cryptomonas phi</name>
    <dbReference type="NCBI Taxonomy" id="55529"/>
    <lineage>
        <taxon>Eukaryota</taxon>
        <taxon>Cryptophyceae</taxon>
        <taxon>Pyrenomonadales</taxon>
        <taxon>Geminigeraceae</taxon>
        <taxon>Guillardia</taxon>
    </lineage>
</organism>
<evidence type="ECO:0000313" key="14">
    <source>
        <dbReference type="EMBL" id="ACI45950.1"/>
    </source>
</evidence>
<keyword evidence="10" id="KW-0414">Isoprene biosynthesis</keyword>
<keyword evidence="12" id="KW-0732">Signal</keyword>
<comment type="pathway">
    <text evidence="2">Isoprenoid biosynthesis; dimethylallyl diphosphate biosynthesis; dimethylallyl diphosphate from isopentenyl diphosphate: step 1/1.</text>
</comment>
<dbReference type="PROSITE" id="PS51462">
    <property type="entry name" value="NUDIX"/>
    <property type="match status" value="1"/>
</dbReference>
<dbReference type="GO" id="GO:0004452">
    <property type="term" value="F:isopentenyl-diphosphate delta-isomerase activity"/>
    <property type="evidence" value="ECO:0007669"/>
    <property type="project" value="UniProtKB-EC"/>
</dbReference>
<evidence type="ECO:0000256" key="7">
    <source>
        <dbReference type="ARBA" id="ARBA00022842"/>
    </source>
</evidence>
<dbReference type="InterPro" id="IPR015797">
    <property type="entry name" value="NUDIX_hydrolase-like_dom_sf"/>
</dbReference>
<dbReference type="PANTHER" id="PTHR10885">
    <property type="entry name" value="ISOPENTENYL-DIPHOSPHATE DELTA-ISOMERASE"/>
    <property type="match status" value="1"/>
</dbReference>
<evidence type="ECO:0000256" key="8">
    <source>
        <dbReference type="ARBA" id="ARBA00022955"/>
    </source>
</evidence>
<dbReference type="EC" id="5.3.3.2" evidence="4"/>
<dbReference type="GO" id="GO:0046872">
    <property type="term" value="F:metal ion binding"/>
    <property type="evidence" value="ECO:0007669"/>
    <property type="project" value="UniProtKB-KW"/>
</dbReference>
<evidence type="ECO:0000256" key="2">
    <source>
        <dbReference type="ARBA" id="ARBA00004826"/>
    </source>
</evidence>
<evidence type="ECO:0000259" key="13">
    <source>
        <dbReference type="PROSITE" id="PS51462"/>
    </source>
</evidence>
<dbReference type="FunFam" id="3.90.79.10:FF:000012">
    <property type="entry name" value="Isopentenyl-diphosphate Delta-isomerase 1"/>
    <property type="match status" value="1"/>
</dbReference>
<keyword evidence="11 14" id="KW-0413">Isomerase</keyword>
<comment type="similarity">
    <text evidence="3">Belongs to the IPP isomerase type 1 family.</text>
</comment>
<evidence type="ECO:0000256" key="5">
    <source>
        <dbReference type="ARBA" id="ARBA00022516"/>
    </source>
</evidence>
<keyword evidence="6" id="KW-0479">Metal-binding</keyword>
<dbReference type="CDD" id="cd02885">
    <property type="entry name" value="NUDIX_IPP_Isomerase"/>
    <property type="match status" value="1"/>
</dbReference>
<feature type="domain" description="Nudix hydrolase" evidence="13">
    <location>
        <begin position="129"/>
        <end position="284"/>
    </location>
</feature>
<evidence type="ECO:0000256" key="10">
    <source>
        <dbReference type="ARBA" id="ARBA00023229"/>
    </source>
</evidence>
<dbReference type="GO" id="GO:0005737">
    <property type="term" value="C:cytoplasm"/>
    <property type="evidence" value="ECO:0007669"/>
    <property type="project" value="TreeGrafter"/>
</dbReference>
<evidence type="ECO:0000256" key="4">
    <source>
        <dbReference type="ARBA" id="ARBA00012057"/>
    </source>
</evidence>
<name>B6DX89_GUITH</name>
<dbReference type="PANTHER" id="PTHR10885:SF0">
    <property type="entry name" value="ISOPENTENYL-DIPHOSPHATE DELTA-ISOMERASE"/>
    <property type="match status" value="1"/>
</dbReference>
<dbReference type="Pfam" id="PF00293">
    <property type="entry name" value="NUDIX"/>
    <property type="match status" value="1"/>
</dbReference>
<dbReference type="GO" id="GO:0050992">
    <property type="term" value="P:dimethylallyl diphosphate biosynthetic process"/>
    <property type="evidence" value="ECO:0007669"/>
    <property type="project" value="UniProtKB-UniPathway"/>
</dbReference>
<dbReference type="NCBIfam" id="TIGR02150">
    <property type="entry name" value="IPP_isom_1"/>
    <property type="match status" value="1"/>
</dbReference>
<evidence type="ECO:0000256" key="3">
    <source>
        <dbReference type="ARBA" id="ARBA00007579"/>
    </source>
</evidence>
<gene>
    <name evidence="14" type="primary">IDI2</name>
</gene>
<feature type="chain" id="PRO_5030165635" description="isopentenyl-diphosphate Delta-isomerase" evidence="12">
    <location>
        <begin position="22"/>
        <end position="315"/>
    </location>
</feature>
<dbReference type="SUPFAM" id="SSF55811">
    <property type="entry name" value="Nudix"/>
    <property type="match status" value="1"/>
</dbReference>
<dbReference type="Gene3D" id="3.90.79.10">
    <property type="entry name" value="Nucleoside Triphosphate Pyrophosphohydrolase"/>
    <property type="match status" value="1"/>
</dbReference>
<comment type="cofactor">
    <cofactor evidence="1">
        <name>Mg(2+)</name>
        <dbReference type="ChEBI" id="CHEBI:18420"/>
    </cofactor>
</comment>
<evidence type="ECO:0000256" key="9">
    <source>
        <dbReference type="ARBA" id="ARBA00023098"/>
    </source>
</evidence>
<accession>B6DX89</accession>
<evidence type="ECO:0000256" key="12">
    <source>
        <dbReference type="SAM" id="SignalP"/>
    </source>
</evidence>
<keyword evidence="7" id="KW-0460">Magnesium</keyword>
<sequence length="315" mass="35588">MASRAMLTFIAASMAGVRVGAWQMPNLGSMATQQALRCRLEHAGSLRPLINSKMYARVLPQPTPKLLPTIRSSCVVRMMSSSTKMQYDQEQLRLLDSDECIIVNDKDEVLGHGSKKYCHLMENISAGKALHRAFSIFLFNGRGELLLQKRSSDKILFPNRWTNTCCSHPLYNSEEMDDPATADAKGVKQAAVRKLEHELGIRQGQVKKEDLSYLTRIVYKAAVGEDDKWGEHEVDYILVAKADVECVLNPNEVSEIKYLNKAELNALLDAEDKGEIMLSPWFKAIAQRWLPVWWDAVLKDEVEKVKDVETIHILS</sequence>
<keyword evidence="9" id="KW-0443">Lipid metabolism</keyword>
<dbReference type="InterPro" id="IPR000086">
    <property type="entry name" value="NUDIX_hydrolase_dom"/>
</dbReference>